<reference evidence="4 5" key="1">
    <citation type="journal article" date="2015" name="Genome Announc.">
        <title>Expanding the biotechnology potential of lactobacilli through comparative genomics of 213 strains and associated genera.</title>
        <authorList>
            <person name="Sun Z."/>
            <person name="Harris H.M."/>
            <person name="McCann A."/>
            <person name="Guo C."/>
            <person name="Argimon S."/>
            <person name="Zhang W."/>
            <person name="Yang X."/>
            <person name="Jeffery I.B."/>
            <person name="Cooney J.C."/>
            <person name="Kagawa T.F."/>
            <person name="Liu W."/>
            <person name="Song Y."/>
            <person name="Salvetti E."/>
            <person name="Wrobel A."/>
            <person name="Rasinkangas P."/>
            <person name="Parkhill J."/>
            <person name="Rea M.C."/>
            <person name="O'Sullivan O."/>
            <person name="Ritari J."/>
            <person name="Douillard F.P."/>
            <person name="Paul Ross R."/>
            <person name="Yang R."/>
            <person name="Briner A.E."/>
            <person name="Felis G.E."/>
            <person name="de Vos W.M."/>
            <person name="Barrangou R."/>
            <person name="Klaenhammer T.R."/>
            <person name="Caufield P.W."/>
            <person name="Cui Y."/>
            <person name="Zhang H."/>
            <person name="O'Toole P.W."/>
        </authorList>
    </citation>
    <scope>NUCLEOTIDE SEQUENCE [LARGE SCALE GENOMIC DNA]</scope>
    <source>
        <strain evidence="4 5">DSM 21051</strain>
    </source>
</reference>
<dbReference type="CDD" id="cd00118">
    <property type="entry name" value="LysM"/>
    <property type="match status" value="1"/>
</dbReference>
<dbReference type="OrthoDB" id="117366at2"/>
<dbReference type="STRING" id="1423725.FC19_GL002047"/>
<feature type="chain" id="PRO_5006415978" evidence="2">
    <location>
        <begin position="27"/>
        <end position="258"/>
    </location>
</feature>
<dbReference type="SUPFAM" id="SSF54106">
    <property type="entry name" value="LysM domain"/>
    <property type="match status" value="1"/>
</dbReference>
<name>A0A0R2D5W1_9LACO</name>
<sequence length="258" mass="26808">MDIKKILLSAATITGILTAGTIAANADTVTVKAGDTVSHIASANNTTVSAIEKANSLSNVDLIFVGQQIEVGGSSSNTTQASSSTVTPQAPAAKSQQAQSSSVNTQKQTSAASSQQTQKSQAQTSAASSQQTQSSQAQTSAASSQQAQSSQVQTSAASSQQTSQSSQSQTAQQTSTTSSTTTSSSSEEAAKNWIGSHESGNNYSATNGQYIGKYQLSKSYLNGDYSAANQERVAAQYVQSRYGTWANAQKHWEENGWY</sequence>
<dbReference type="InterPro" id="IPR036779">
    <property type="entry name" value="LysM_dom_sf"/>
</dbReference>
<dbReference type="EMBL" id="AYZD01000028">
    <property type="protein sequence ID" value="KRM95283.1"/>
    <property type="molecule type" value="Genomic_DNA"/>
</dbReference>
<dbReference type="Proteomes" id="UP000051015">
    <property type="component" value="Unassembled WGS sequence"/>
</dbReference>
<feature type="signal peptide" evidence="2">
    <location>
        <begin position="1"/>
        <end position="26"/>
    </location>
</feature>
<evidence type="ECO:0000256" key="2">
    <source>
        <dbReference type="SAM" id="SignalP"/>
    </source>
</evidence>
<feature type="domain" description="LysM" evidence="3">
    <location>
        <begin position="27"/>
        <end position="71"/>
    </location>
</feature>
<dbReference type="RefSeq" id="WP_057876689.1">
    <property type="nucleotide sequence ID" value="NZ_AYZD01000028.1"/>
</dbReference>
<evidence type="ECO:0000313" key="4">
    <source>
        <dbReference type="EMBL" id="KRM95283.1"/>
    </source>
</evidence>
<keyword evidence="5" id="KW-1185">Reference proteome</keyword>
<dbReference type="InterPro" id="IPR018392">
    <property type="entry name" value="LysM"/>
</dbReference>
<gene>
    <name evidence="4" type="ORF">FC19_GL002047</name>
</gene>
<dbReference type="Gene3D" id="3.10.350.10">
    <property type="entry name" value="LysM domain"/>
    <property type="match status" value="1"/>
</dbReference>
<feature type="region of interest" description="Disordered" evidence="1">
    <location>
        <begin position="74"/>
        <end position="203"/>
    </location>
</feature>
<keyword evidence="2" id="KW-0732">Signal</keyword>
<comment type="caution">
    <text evidence="4">The sequence shown here is derived from an EMBL/GenBank/DDBJ whole genome shotgun (WGS) entry which is preliminary data.</text>
</comment>
<dbReference type="PATRIC" id="fig|1423725.3.peg.2103"/>
<proteinExistence type="predicted"/>
<accession>A0A0R2D5W1</accession>
<protein>
    <submittedName>
        <fullName evidence="4">Extracellular protein</fullName>
    </submittedName>
</protein>
<dbReference type="PROSITE" id="PS51782">
    <property type="entry name" value="LYSM"/>
    <property type="match status" value="1"/>
</dbReference>
<evidence type="ECO:0000256" key="1">
    <source>
        <dbReference type="SAM" id="MobiDB-lite"/>
    </source>
</evidence>
<evidence type="ECO:0000313" key="5">
    <source>
        <dbReference type="Proteomes" id="UP000051015"/>
    </source>
</evidence>
<feature type="compositionally biased region" description="Low complexity" evidence="1">
    <location>
        <begin position="74"/>
        <end position="186"/>
    </location>
</feature>
<organism evidence="4 5">
    <name type="scientific">Liquorilactobacillus aquaticus DSM 21051</name>
    <dbReference type="NCBI Taxonomy" id="1423725"/>
    <lineage>
        <taxon>Bacteria</taxon>
        <taxon>Bacillati</taxon>
        <taxon>Bacillota</taxon>
        <taxon>Bacilli</taxon>
        <taxon>Lactobacillales</taxon>
        <taxon>Lactobacillaceae</taxon>
        <taxon>Liquorilactobacillus</taxon>
    </lineage>
</organism>
<dbReference type="AlphaFoldDB" id="A0A0R2D5W1"/>
<dbReference type="SMART" id="SM00257">
    <property type="entry name" value="LysM"/>
    <property type="match status" value="1"/>
</dbReference>
<evidence type="ECO:0000259" key="3">
    <source>
        <dbReference type="PROSITE" id="PS51782"/>
    </source>
</evidence>
<dbReference type="Pfam" id="PF01476">
    <property type="entry name" value="LysM"/>
    <property type="match status" value="1"/>
</dbReference>